<keyword evidence="2" id="KW-1185">Reference proteome</keyword>
<evidence type="ECO:0000313" key="2">
    <source>
        <dbReference type="Proteomes" id="UP000284824"/>
    </source>
</evidence>
<organism evidence="1 2">
    <name type="scientific">Nonomuraea polychroma</name>
    <dbReference type="NCBI Taxonomy" id="46176"/>
    <lineage>
        <taxon>Bacteria</taxon>
        <taxon>Bacillati</taxon>
        <taxon>Actinomycetota</taxon>
        <taxon>Actinomycetes</taxon>
        <taxon>Streptosporangiales</taxon>
        <taxon>Streptosporangiaceae</taxon>
        <taxon>Nonomuraea</taxon>
    </lineage>
</organism>
<accession>A0A438MH37</accession>
<name>A0A438MH37_9ACTN</name>
<protein>
    <submittedName>
        <fullName evidence="1">Uncharacterized protein</fullName>
    </submittedName>
</protein>
<sequence>MSRPTALQSTRVRQEWARVLGIGLAAFMLATGVAAATPVSAAASPPYFLYWKWKGQTCTKGAKTRTYNLAISRRKYDTVFVKNVKPTPDRMISYSRERSFIVAHVEEFCTKRYSTGSKQWQWQSVLYGAESGKVSRLIKSTALCHSGGCYPPGPKTYGAWRAGWTHFKM</sequence>
<dbReference type="Proteomes" id="UP000284824">
    <property type="component" value="Unassembled WGS sequence"/>
</dbReference>
<gene>
    <name evidence="1" type="ORF">EDD27_7871</name>
</gene>
<dbReference type="EMBL" id="SAUN01000001">
    <property type="protein sequence ID" value="RVX45094.1"/>
    <property type="molecule type" value="Genomic_DNA"/>
</dbReference>
<reference evidence="1 2" key="1">
    <citation type="submission" date="2019-01" db="EMBL/GenBank/DDBJ databases">
        <title>Sequencing the genomes of 1000 actinobacteria strains.</title>
        <authorList>
            <person name="Klenk H.-P."/>
        </authorList>
    </citation>
    <scope>NUCLEOTIDE SEQUENCE [LARGE SCALE GENOMIC DNA]</scope>
    <source>
        <strain evidence="1 2">DSM 43925</strain>
    </source>
</reference>
<evidence type="ECO:0000313" key="1">
    <source>
        <dbReference type="EMBL" id="RVX45094.1"/>
    </source>
</evidence>
<comment type="caution">
    <text evidence="1">The sequence shown here is derived from an EMBL/GenBank/DDBJ whole genome shotgun (WGS) entry which is preliminary data.</text>
</comment>
<dbReference type="AlphaFoldDB" id="A0A438MH37"/>
<proteinExistence type="predicted"/>